<dbReference type="EnsemblPlants" id="Pp3c7_1280V3.2">
    <property type="protein sequence ID" value="Pp3c7_1280V3.2"/>
    <property type="gene ID" value="Pp3c7_1280"/>
</dbReference>
<evidence type="ECO:0000313" key="3">
    <source>
        <dbReference type="EMBL" id="PNR50554.1"/>
    </source>
</evidence>
<feature type="region of interest" description="Disordered" evidence="1">
    <location>
        <begin position="110"/>
        <end position="156"/>
    </location>
</feature>
<name>A9SWW3_PHYPA</name>
<dbReference type="Proteomes" id="UP000006727">
    <property type="component" value="Chromosome 7"/>
</dbReference>
<dbReference type="Gramene" id="Pp3c7_1280V3.1">
    <property type="protein sequence ID" value="Pp3c7_1280V3.1"/>
    <property type="gene ID" value="Pp3c7_1280"/>
</dbReference>
<dbReference type="RefSeq" id="XP_024380609.1">
    <property type="nucleotide sequence ID" value="XM_024524841.2"/>
</dbReference>
<keyword evidence="2" id="KW-0812">Transmembrane</keyword>
<reference evidence="3 5" key="2">
    <citation type="journal article" date="2018" name="Plant J.">
        <title>The Physcomitrella patens chromosome-scale assembly reveals moss genome structure and evolution.</title>
        <authorList>
            <person name="Lang D."/>
            <person name="Ullrich K.K."/>
            <person name="Murat F."/>
            <person name="Fuchs J."/>
            <person name="Jenkins J."/>
            <person name="Haas F.B."/>
            <person name="Piednoel M."/>
            <person name="Gundlach H."/>
            <person name="Van Bel M."/>
            <person name="Meyberg R."/>
            <person name="Vives C."/>
            <person name="Morata J."/>
            <person name="Symeonidi A."/>
            <person name="Hiss M."/>
            <person name="Muchero W."/>
            <person name="Kamisugi Y."/>
            <person name="Saleh O."/>
            <person name="Blanc G."/>
            <person name="Decker E.L."/>
            <person name="van Gessel N."/>
            <person name="Grimwood J."/>
            <person name="Hayes R.D."/>
            <person name="Graham S.W."/>
            <person name="Gunter L.E."/>
            <person name="McDaniel S.F."/>
            <person name="Hoernstein S.N.W."/>
            <person name="Larsson A."/>
            <person name="Li F.W."/>
            <person name="Perroud P.F."/>
            <person name="Phillips J."/>
            <person name="Ranjan P."/>
            <person name="Rokshar D.S."/>
            <person name="Rothfels C.J."/>
            <person name="Schneider L."/>
            <person name="Shu S."/>
            <person name="Stevenson D.W."/>
            <person name="Thummler F."/>
            <person name="Tillich M."/>
            <person name="Villarreal Aguilar J.C."/>
            <person name="Widiez T."/>
            <person name="Wong G.K."/>
            <person name="Wymore A."/>
            <person name="Zhang Y."/>
            <person name="Zimmer A.D."/>
            <person name="Quatrano R.S."/>
            <person name="Mayer K.F.X."/>
            <person name="Goodstein D."/>
            <person name="Casacuberta J.M."/>
            <person name="Vandepoele K."/>
            <person name="Reski R."/>
            <person name="Cuming A.C."/>
            <person name="Tuskan G.A."/>
            <person name="Maumus F."/>
            <person name="Salse J."/>
            <person name="Schmutz J."/>
            <person name="Rensing S.A."/>
        </authorList>
    </citation>
    <scope>NUCLEOTIDE SEQUENCE [LARGE SCALE GENOMIC DNA]</scope>
    <source>
        <strain evidence="4 5">cv. Gransden 2004</strain>
    </source>
</reference>
<evidence type="ECO:0000313" key="5">
    <source>
        <dbReference type="Proteomes" id="UP000006727"/>
    </source>
</evidence>
<dbReference type="RefSeq" id="XP_073391489.1">
    <property type="nucleotide sequence ID" value="XM_073535388.1"/>
</dbReference>
<dbReference type="Gramene" id="Pp3c7_1280V3.4">
    <property type="protein sequence ID" value="Pp3c7_1280V3.4"/>
    <property type="gene ID" value="Pp3c7_1280"/>
</dbReference>
<gene>
    <name evidence="4" type="primary">LOC112284720</name>
    <name evidence="3" type="ORF">PHYPA_009740</name>
</gene>
<organism evidence="3">
    <name type="scientific">Physcomitrium patens</name>
    <name type="common">Spreading-leaved earth moss</name>
    <name type="synonym">Physcomitrella patens</name>
    <dbReference type="NCBI Taxonomy" id="3218"/>
    <lineage>
        <taxon>Eukaryota</taxon>
        <taxon>Viridiplantae</taxon>
        <taxon>Streptophyta</taxon>
        <taxon>Embryophyta</taxon>
        <taxon>Bryophyta</taxon>
        <taxon>Bryophytina</taxon>
        <taxon>Bryopsida</taxon>
        <taxon>Funariidae</taxon>
        <taxon>Funariales</taxon>
        <taxon>Funariaceae</taxon>
        <taxon>Physcomitrium</taxon>
    </lineage>
</organism>
<dbReference type="EnsemblPlants" id="Pp3c7_1280V3.3">
    <property type="protein sequence ID" value="Pp3c7_1280V3.3"/>
    <property type="gene ID" value="Pp3c7_1280"/>
</dbReference>
<dbReference type="Gramene" id="Pp3c7_1280V3.3">
    <property type="protein sequence ID" value="Pp3c7_1280V3.3"/>
    <property type="gene ID" value="Pp3c7_1280"/>
</dbReference>
<dbReference type="PaxDb" id="3218-PP1S130_100V6.1"/>
<dbReference type="HOGENOM" id="CLU_802625_0_0_1"/>
<keyword evidence="2" id="KW-0472">Membrane</keyword>
<dbReference type="GeneID" id="112284720"/>
<feature type="region of interest" description="Disordered" evidence="1">
    <location>
        <begin position="1"/>
        <end position="29"/>
    </location>
</feature>
<keyword evidence="2" id="KW-1133">Transmembrane helix</keyword>
<dbReference type="KEGG" id="ppp:112284720"/>
<feature type="compositionally biased region" description="Basic and acidic residues" evidence="1">
    <location>
        <begin position="306"/>
        <end position="331"/>
    </location>
</feature>
<feature type="compositionally biased region" description="Polar residues" evidence="1">
    <location>
        <begin position="1"/>
        <end position="20"/>
    </location>
</feature>
<evidence type="ECO:0000256" key="2">
    <source>
        <dbReference type="SAM" id="Phobius"/>
    </source>
</evidence>
<proteinExistence type="predicted"/>
<dbReference type="EnsemblPlants" id="Pp3c7_1280V3.1">
    <property type="protein sequence ID" value="Pp3c7_1280V3.1"/>
    <property type="gene ID" value="Pp3c7_1280"/>
</dbReference>
<evidence type="ECO:0000256" key="1">
    <source>
        <dbReference type="SAM" id="MobiDB-lite"/>
    </source>
</evidence>
<reference evidence="3 5" key="1">
    <citation type="journal article" date="2008" name="Science">
        <title>The Physcomitrella genome reveals evolutionary insights into the conquest of land by plants.</title>
        <authorList>
            <person name="Rensing S."/>
            <person name="Lang D."/>
            <person name="Zimmer A."/>
            <person name="Terry A."/>
            <person name="Salamov A."/>
            <person name="Shapiro H."/>
            <person name="Nishiyama T."/>
            <person name="Perroud P.-F."/>
            <person name="Lindquist E."/>
            <person name="Kamisugi Y."/>
            <person name="Tanahashi T."/>
            <person name="Sakakibara K."/>
            <person name="Fujita T."/>
            <person name="Oishi K."/>
            <person name="Shin-I T."/>
            <person name="Kuroki Y."/>
            <person name="Toyoda A."/>
            <person name="Suzuki Y."/>
            <person name="Hashimoto A."/>
            <person name="Yamaguchi K."/>
            <person name="Sugano A."/>
            <person name="Kohara Y."/>
            <person name="Fujiyama A."/>
            <person name="Anterola A."/>
            <person name="Aoki S."/>
            <person name="Ashton N."/>
            <person name="Barbazuk W.B."/>
            <person name="Barker E."/>
            <person name="Bennetzen J."/>
            <person name="Bezanilla M."/>
            <person name="Blankenship R."/>
            <person name="Cho S.H."/>
            <person name="Dutcher S."/>
            <person name="Estelle M."/>
            <person name="Fawcett J.A."/>
            <person name="Gundlach H."/>
            <person name="Hanada K."/>
            <person name="Heyl A."/>
            <person name="Hicks K.A."/>
            <person name="Hugh J."/>
            <person name="Lohr M."/>
            <person name="Mayer K."/>
            <person name="Melkozernov A."/>
            <person name="Murata T."/>
            <person name="Nelson D."/>
            <person name="Pils B."/>
            <person name="Prigge M."/>
            <person name="Reiss B."/>
            <person name="Renner T."/>
            <person name="Rombauts S."/>
            <person name="Rushton P."/>
            <person name="Sanderfoot A."/>
            <person name="Schween G."/>
            <person name="Shiu S.-H."/>
            <person name="Stueber K."/>
            <person name="Theodoulou F.L."/>
            <person name="Tu H."/>
            <person name="Van de Peer Y."/>
            <person name="Verrier P.J."/>
            <person name="Waters E."/>
            <person name="Wood A."/>
            <person name="Yang L."/>
            <person name="Cove D."/>
            <person name="Cuming A."/>
            <person name="Hasebe M."/>
            <person name="Lucas S."/>
            <person name="Mishler D.B."/>
            <person name="Reski R."/>
            <person name="Grigoriev I."/>
            <person name="Quatrano R.S."/>
            <person name="Boore J.L."/>
        </authorList>
    </citation>
    <scope>NUCLEOTIDE SEQUENCE [LARGE SCALE GENOMIC DNA]</scope>
    <source>
        <strain evidence="4 5">cv. Gransden 2004</strain>
    </source>
</reference>
<dbReference type="RefSeq" id="XP_024380610.1">
    <property type="nucleotide sequence ID" value="XM_024524842.2"/>
</dbReference>
<feature type="region of interest" description="Disordered" evidence="1">
    <location>
        <begin position="263"/>
        <end position="331"/>
    </location>
</feature>
<keyword evidence="5" id="KW-1185">Reference proteome</keyword>
<feature type="transmembrane region" description="Helical" evidence="2">
    <location>
        <begin position="226"/>
        <end position="245"/>
    </location>
</feature>
<accession>A9SWW3</accession>
<sequence>MEETEILSSAASDTDGFSQTENDDSLSETCSETLNLVEDAILRTLREHSLQSNSKNAKTGIETRLRGGFRSSESEENYSAVSRNVPPARSSIYEDRALLANLLEQVHGLRRNETPGSRRSPALPIEVESVPELARGGSFDRRRSRGKKPSSSTSEQLKMTLDAAAIAAKAAADAAAATAVSVTKNTEAMELLVNSMKRFPQKRRKSRTNIQGNVVSQKAIDKRNRILQWTLGFMVAITVAWRFGAVKATKRVADKLNEPIGYVGGLSGSGDESSKEEEKEKPVEDSPEKPMLEKLQQIELPSILLDSDHKTNDKEKSDHLKPAPDPEKKQEVKTFFSFGKFFQRKSTEN</sequence>
<reference evidence="4" key="3">
    <citation type="submission" date="2020-12" db="UniProtKB">
        <authorList>
            <consortium name="EnsemblPlants"/>
        </authorList>
    </citation>
    <scope>IDENTIFICATION</scope>
</reference>
<dbReference type="EMBL" id="ABEU02000007">
    <property type="protein sequence ID" value="PNR50554.1"/>
    <property type="molecule type" value="Genomic_DNA"/>
</dbReference>
<dbReference type="PANTHER" id="PTHR35280">
    <property type="entry name" value="F17L21.9"/>
    <property type="match status" value="1"/>
</dbReference>
<dbReference type="OrthoDB" id="1919299at2759"/>
<dbReference type="PANTHER" id="PTHR35280:SF1">
    <property type="entry name" value="F17L21.9"/>
    <property type="match status" value="1"/>
</dbReference>
<dbReference type="AlphaFoldDB" id="A9SWW3"/>
<feature type="compositionally biased region" description="Basic and acidic residues" evidence="1">
    <location>
        <begin position="272"/>
        <end position="292"/>
    </location>
</feature>
<dbReference type="EnsemblPlants" id="Pp3c7_1280V3.4">
    <property type="protein sequence ID" value="Pp3c7_1280V3.4"/>
    <property type="gene ID" value="Pp3c7_1280"/>
</dbReference>
<dbReference type="Gramene" id="Pp3c7_1280V3.2">
    <property type="protein sequence ID" value="Pp3c7_1280V3.2"/>
    <property type="gene ID" value="Pp3c7_1280"/>
</dbReference>
<protein>
    <submittedName>
        <fullName evidence="3 4">Uncharacterized protein</fullName>
    </submittedName>
</protein>
<evidence type="ECO:0000313" key="4">
    <source>
        <dbReference type="EnsemblPlants" id="Pp3c7_1280V3.1"/>
    </source>
</evidence>